<evidence type="ECO:0000313" key="3">
    <source>
        <dbReference type="Proteomes" id="UP000037046"/>
    </source>
</evidence>
<evidence type="ECO:0000313" key="2">
    <source>
        <dbReference type="EMBL" id="SEM73521.1"/>
    </source>
</evidence>
<accession>A0A0L6CTH9</accession>
<reference evidence="3" key="1">
    <citation type="submission" date="2015-07" db="EMBL/GenBank/DDBJ databases">
        <title>Draft Genome Sequence of Roseovarius tolerans EL-164, a producer of N-Acylated Alanine Methyl Esters (NAMEs).</title>
        <authorList>
            <person name="Voget S."/>
            <person name="Bruns H."/>
            <person name="Wagner-Doebler I."/>
            <person name="Schulz S."/>
            <person name="Daniel R."/>
        </authorList>
    </citation>
    <scope>NUCLEOTIDE SEQUENCE [LARGE SCALE GENOMIC DNA]</scope>
    <source>
        <strain evidence="3">EL-164</strain>
    </source>
</reference>
<gene>
    <name evidence="1" type="ORF">ROTO_23800</name>
    <name evidence="2" type="ORF">SAMN04488077_107142</name>
</gene>
<dbReference type="Proteomes" id="UP000182160">
    <property type="component" value="Unassembled WGS sequence"/>
</dbReference>
<protein>
    <recommendedName>
        <fullName evidence="5">DUF3572 domain-containing protein</fullName>
    </recommendedName>
</protein>
<dbReference type="InterPro" id="IPR021955">
    <property type="entry name" value="DUF3572"/>
</dbReference>
<dbReference type="Pfam" id="PF12096">
    <property type="entry name" value="DUF3572"/>
    <property type="match status" value="1"/>
</dbReference>
<reference evidence="1" key="2">
    <citation type="submission" date="2015-07" db="EMBL/GenBank/DDBJ databases">
        <title>MeaNS - Measles Nucleotide Surveillance Program.</title>
        <authorList>
            <person name="Tran T."/>
            <person name="Druce J."/>
        </authorList>
    </citation>
    <scope>NUCLEOTIDE SEQUENCE</scope>
    <source>
        <strain evidence="1">EL-164</strain>
    </source>
</reference>
<dbReference type="STRING" id="74031.SAMN04488077_107142"/>
<keyword evidence="3" id="KW-1185">Reference proteome</keyword>
<dbReference type="AlphaFoldDB" id="A0A0L6CTH9"/>
<reference evidence="2 4" key="3">
    <citation type="submission" date="2016-10" db="EMBL/GenBank/DDBJ databases">
        <authorList>
            <person name="de Groot N.N."/>
        </authorList>
    </citation>
    <scope>NUCLEOTIDE SEQUENCE [LARGE SCALE GENOMIC DNA]</scope>
    <source>
        <strain evidence="2 4">DSM 11457</strain>
    </source>
</reference>
<dbReference type="Proteomes" id="UP000037046">
    <property type="component" value="Unassembled WGS sequence"/>
</dbReference>
<proteinExistence type="predicted"/>
<dbReference type="PATRIC" id="fig|74031.6.peg.2433"/>
<dbReference type="EMBL" id="FOBO01000007">
    <property type="protein sequence ID" value="SEM73521.1"/>
    <property type="molecule type" value="Genomic_DNA"/>
</dbReference>
<name>A0A0L6CTH9_9RHOB</name>
<sequence>MQQESAETIALQALGWLAGNEELLPVFLGATGASEADLRARATEPEFLGSVLDFLMMDDAWVVAFCDGQGLSYETPMMARVALPGGAQMSWT</sequence>
<evidence type="ECO:0008006" key="5">
    <source>
        <dbReference type="Google" id="ProtNLM"/>
    </source>
</evidence>
<evidence type="ECO:0000313" key="1">
    <source>
        <dbReference type="EMBL" id="KNX41079.1"/>
    </source>
</evidence>
<evidence type="ECO:0000313" key="4">
    <source>
        <dbReference type="Proteomes" id="UP000182160"/>
    </source>
</evidence>
<organism evidence="1 3">
    <name type="scientific">Roseovarius tolerans</name>
    <dbReference type="NCBI Taxonomy" id="74031"/>
    <lineage>
        <taxon>Bacteria</taxon>
        <taxon>Pseudomonadati</taxon>
        <taxon>Pseudomonadota</taxon>
        <taxon>Alphaproteobacteria</taxon>
        <taxon>Rhodobacterales</taxon>
        <taxon>Roseobacteraceae</taxon>
        <taxon>Roseovarius</taxon>
    </lineage>
</organism>
<dbReference type="EMBL" id="LGVV01000032">
    <property type="protein sequence ID" value="KNX41079.1"/>
    <property type="molecule type" value="Genomic_DNA"/>
</dbReference>